<dbReference type="SUPFAM" id="SSF52047">
    <property type="entry name" value="RNI-like"/>
    <property type="match status" value="1"/>
</dbReference>
<protein>
    <recommendedName>
        <fullName evidence="1">FBD domain-containing protein</fullName>
    </recommendedName>
</protein>
<dbReference type="InterPro" id="IPR050232">
    <property type="entry name" value="FBL13/AtMIF1-like"/>
</dbReference>
<accession>A0A6D2K1M6</accession>
<evidence type="ECO:0000313" key="3">
    <source>
        <dbReference type="Proteomes" id="UP000467841"/>
    </source>
</evidence>
<dbReference type="Pfam" id="PF24758">
    <property type="entry name" value="LRR_At5g56370"/>
    <property type="match status" value="1"/>
</dbReference>
<dbReference type="AlphaFoldDB" id="A0A6D2K1M6"/>
<proteinExistence type="predicted"/>
<dbReference type="EMBL" id="CACVBM020001351">
    <property type="protein sequence ID" value="CAA7046508.1"/>
    <property type="molecule type" value="Genomic_DNA"/>
</dbReference>
<gene>
    <name evidence="2" type="ORF">MERR_LOCUS33743</name>
</gene>
<dbReference type="InterPro" id="IPR055411">
    <property type="entry name" value="LRR_FXL15/At3g58940/PEG3-like"/>
</dbReference>
<sequence>MKDAIATSVLSKQWQSLWKKMHELKFDYRDHNLTRGTFSKDVCTCLLSHKAPVLQSLHLNVHLDRCNPEDTGILIGVAFGLHVLKLVLEVQSIGQDFIFPRSLYTFKTLEILKLKCKVLIDLPSQLCLKSLRTLHLHYVDYKDDESVVNLLSGCPNLRTLSVHRHAISYTVNTFTIAVPSLQKLSIYNSHGGDQNWGYVINAPSLKYLKIKLFSGLGFFLIENVMTDLEEATIVIVPKIIDENILGSLTSVTRLSLKISPLALVSLELHENKETWWNLLTSMLDISPKLQVLKLINQLGKASVKWNQPKNVPECLLFHLEIFMWKGYTWQRADEKEVARYILGNANRLKRATFYSKRISHEDEEDLKNVVRDTSSCQLLFK</sequence>
<comment type="caution">
    <text evidence="2">The sequence shown here is derived from an EMBL/GenBank/DDBJ whole genome shotgun (WGS) entry which is preliminary data.</text>
</comment>
<dbReference type="SMART" id="SM00579">
    <property type="entry name" value="FBD"/>
    <property type="match status" value="1"/>
</dbReference>
<organism evidence="2 3">
    <name type="scientific">Microthlaspi erraticum</name>
    <dbReference type="NCBI Taxonomy" id="1685480"/>
    <lineage>
        <taxon>Eukaryota</taxon>
        <taxon>Viridiplantae</taxon>
        <taxon>Streptophyta</taxon>
        <taxon>Embryophyta</taxon>
        <taxon>Tracheophyta</taxon>
        <taxon>Spermatophyta</taxon>
        <taxon>Magnoliopsida</taxon>
        <taxon>eudicotyledons</taxon>
        <taxon>Gunneridae</taxon>
        <taxon>Pentapetalae</taxon>
        <taxon>rosids</taxon>
        <taxon>malvids</taxon>
        <taxon>Brassicales</taxon>
        <taxon>Brassicaceae</taxon>
        <taxon>Coluteocarpeae</taxon>
        <taxon>Microthlaspi</taxon>
    </lineage>
</organism>
<dbReference type="InterPro" id="IPR006566">
    <property type="entry name" value="FBD"/>
</dbReference>
<dbReference type="InterPro" id="IPR032675">
    <property type="entry name" value="LRR_dom_sf"/>
</dbReference>
<evidence type="ECO:0000259" key="1">
    <source>
        <dbReference type="SMART" id="SM00579"/>
    </source>
</evidence>
<dbReference type="PANTHER" id="PTHR31900">
    <property type="entry name" value="F-BOX/RNI SUPERFAMILY PROTEIN-RELATED"/>
    <property type="match status" value="1"/>
</dbReference>
<dbReference type="Proteomes" id="UP000467841">
    <property type="component" value="Unassembled WGS sequence"/>
</dbReference>
<keyword evidence="3" id="KW-1185">Reference proteome</keyword>
<feature type="domain" description="FBD" evidence="1">
    <location>
        <begin position="313"/>
        <end position="381"/>
    </location>
</feature>
<dbReference type="Pfam" id="PF08387">
    <property type="entry name" value="FBD"/>
    <property type="match status" value="1"/>
</dbReference>
<dbReference type="OrthoDB" id="1059358at2759"/>
<reference evidence="2" key="1">
    <citation type="submission" date="2020-01" db="EMBL/GenBank/DDBJ databases">
        <authorList>
            <person name="Mishra B."/>
        </authorList>
    </citation>
    <scope>NUCLEOTIDE SEQUENCE [LARGE SCALE GENOMIC DNA]</scope>
</reference>
<evidence type="ECO:0000313" key="2">
    <source>
        <dbReference type="EMBL" id="CAA7046508.1"/>
    </source>
</evidence>
<name>A0A6D2K1M6_9BRAS</name>
<dbReference type="Gene3D" id="3.80.10.10">
    <property type="entry name" value="Ribonuclease Inhibitor"/>
    <property type="match status" value="1"/>
</dbReference>
<dbReference type="PANTHER" id="PTHR31900:SF34">
    <property type="entry name" value="EMB|CAB62440.1-RELATED"/>
    <property type="match status" value="1"/>
</dbReference>